<keyword evidence="2" id="KW-0271">Exosome</keyword>
<dbReference type="InterPro" id="IPR049469">
    <property type="entry name" value="RRP40_KH-I"/>
</dbReference>
<evidence type="ECO:0000256" key="1">
    <source>
        <dbReference type="ARBA" id="ARBA00004123"/>
    </source>
</evidence>
<dbReference type="GO" id="GO:0005634">
    <property type="term" value="C:nucleus"/>
    <property type="evidence" value="ECO:0007669"/>
    <property type="project" value="UniProtKB-SubCell"/>
</dbReference>
<dbReference type="Gene3D" id="2.40.50.140">
    <property type="entry name" value="Nucleic acid-binding proteins"/>
    <property type="match status" value="1"/>
</dbReference>
<evidence type="ECO:0000313" key="7">
    <source>
        <dbReference type="Proteomes" id="UP001530315"/>
    </source>
</evidence>
<dbReference type="EMBL" id="JALLAZ020000206">
    <property type="protein sequence ID" value="KAL3800904.1"/>
    <property type="molecule type" value="Genomic_DNA"/>
</dbReference>
<accession>A0ABD3QKB2</accession>
<keyword evidence="3" id="KW-0694">RNA-binding</keyword>
<comment type="subcellular location">
    <subcellularLocation>
        <location evidence="1">Nucleus</location>
    </subcellularLocation>
</comment>
<keyword evidence="7" id="KW-1185">Reference proteome</keyword>
<feature type="region of interest" description="Disordered" evidence="4">
    <location>
        <begin position="164"/>
        <end position="184"/>
    </location>
</feature>
<protein>
    <recommendedName>
        <fullName evidence="5">K Homology domain-containing protein</fullName>
    </recommendedName>
</protein>
<evidence type="ECO:0000256" key="4">
    <source>
        <dbReference type="SAM" id="MobiDB-lite"/>
    </source>
</evidence>
<proteinExistence type="predicted"/>
<feature type="compositionally biased region" description="Low complexity" evidence="4">
    <location>
        <begin position="40"/>
        <end position="51"/>
    </location>
</feature>
<comment type="caution">
    <text evidence="6">The sequence shown here is derived from an EMBL/GenBank/DDBJ whole genome shotgun (WGS) entry which is preliminary data.</text>
</comment>
<dbReference type="InterPro" id="IPR012340">
    <property type="entry name" value="NA-bd_OB-fold"/>
</dbReference>
<dbReference type="GO" id="GO:0003723">
    <property type="term" value="F:RNA binding"/>
    <property type="evidence" value="ECO:0007669"/>
    <property type="project" value="UniProtKB-KW"/>
</dbReference>
<evidence type="ECO:0000313" key="6">
    <source>
        <dbReference type="EMBL" id="KAL3800904.1"/>
    </source>
</evidence>
<dbReference type="PANTHER" id="PTHR21321:SF1">
    <property type="entry name" value="EXOSOME COMPLEX COMPONENT RRP40"/>
    <property type="match status" value="1"/>
</dbReference>
<reference evidence="6 7" key="1">
    <citation type="submission" date="2024-10" db="EMBL/GenBank/DDBJ databases">
        <title>Updated reference genomes for cyclostephanoid diatoms.</title>
        <authorList>
            <person name="Roberts W.R."/>
            <person name="Alverson A.J."/>
        </authorList>
    </citation>
    <scope>NUCLEOTIDE SEQUENCE [LARGE SCALE GENOMIC DNA]</scope>
    <source>
        <strain evidence="6 7">AJA276-08</strain>
    </source>
</reference>
<dbReference type="CDD" id="cd22526">
    <property type="entry name" value="KH-I_Rrp40"/>
    <property type="match status" value="1"/>
</dbReference>
<feature type="region of interest" description="Disordered" evidence="4">
    <location>
        <begin position="1"/>
        <end position="51"/>
    </location>
</feature>
<dbReference type="InterPro" id="IPR004088">
    <property type="entry name" value="KH_dom_type_1"/>
</dbReference>
<evidence type="ECO:0000256" key="2">
    <source>
        <dbReference type="ARBA" id="ARBA00022835"/>
    </source>
</evidence>
<dbReference type="SUPFAM" id="SSF50249">
    <property type="entry name" value="Nucleic acid-binding proteins"/>
    <property type="match status" value="1"/>
</dbReference>
<dbReference type="Proteomes" id="UP001530315">
    <property type="component" value="Unassembled WGS sequence"/>
</dbReference>
<name>A0ABD3QKB2_9STRA</name>
<sequence length="286" mass="30941">MTMTMASAGPIRREHWPGGGGFYRPASPHVTSNPRRYHPTRSPLSSSSLAGMMSSSSSAAATARIANANVGVGDRIIGIVEDQRASADYYRVNVFGSHPALLHTLGFEGATKRNRPMLEPGSLVYCRVVWGFGGGGRMDGEVSCKVGGGGGDCGKSMYNCNRSDDNHRDDYEEDDDNSGTARKDWMMNEGTYGPLVGCTSFRMPLELARELLLPKNAVLDALDKSGVPFEIAVGTNGIVWVNAPEPRITIMIVYGIKNSEVMAEDLVRGMVKIMVKNVKKESDDLM</sequence>
<evidence type="ECO:0000259" key="5">
    <source>
        <dbReference type="Pfam" id="PF15985"/>
    </source>
</evidence>
<dbReference type="InterPro" id="IPR036612">
    <property type="entry name" value="KH_dom_type_1_sf"/>
</dbReference>
<dbReference type="Gene3D" id="3.30.1370.10">
    <property type="entry name" value="K Homology domain, type 1"/>
    <property type="match status" value="1"/>
</dbReference>
<dbReference type="GO" id="GO:0000178">
    <property type="term" value="C:exosome (RNase complex)"/>
    <property type="evidence" value="ECO:0007669"/>
    <property type="project" value="UniProtKB-KW"/>
</dbReference>
<evidence type="ECO:0000256" key="3">
    <source>
        <dbReference type="ARBA" id="ARBA00022884"/>
    </source>
</evidence>
<feature type="domain" description="K Homology" evidence="5">
    <location>
        <begin position="201"/>
        <end position="246"/>
    </location>
</feature>
<gene>
    <name evidence="6" type="ORF">ACHAW5_009914</name>
</gene>
<organism evidence="6 7">
    <name type="scientific">Stephanodiscus triporus</name>
    <dbReference type="NCBI Taxonomy" id="2934178"/>
    <lineage>
        <taxon>Eukaryota</taxon>
        <taxon>Sar</taxon>
        <taxon>Stramenopiles</taxon>
        <taxon>Ochrophyta</taxon>
        <taxon>Bacillariophyta</taxon>
        <taxon>Coscinodiscophyceae</taxon>
        <taxon>Thalassiosirophycidae</taxon>
        <taxon>Stephanodiscales</taxon>
        <taxon>Stephanodiscaceae</taxon>
        <taxon>Stephanodiscus</taxon>
    </lineage>
</organism>
<dbReference type="InterPro" id="IPR026699">
    <property type="entry name" value="Exosome_RNA_bind1/RRP40/RRP4"/>
</dbReference>
<dbReference type="SUPFAM" id="SSF54791">
    <property type="entry name" value="Eukaryotic type KH-domain (KH-domain type I)"/>
    <property type="match status" value="1"/>
</dbReference>
<dbReference type="Pfam" id="PF21262">
    <property type="entry name" value="RRP40_S1"/>
    <property type="match status" value="1"/>
</dbReference>
<dbReference type="PANTHER" id="PTHR21321">
    <property type="entry name" value="PNAS-3 RELATED"/>
    <property type="match status" value="1"/>
</dbReference>
<dbReference type="AlphaFoldDB" id="A0ABD3QKB2"/>
<dbReference type="Pfam" id="PF15985">
    <property type="entry name" value="KH_6"/>
    <property type="match status" value="1"/>
</dbReference>